<dbReference type="RefSeq" id="WP_386715468.1">
    <property type="nucleotide sequence ID" value="NZ_JBHRSZ010000002.1"/>
</dbReference>
<dbReference type="InterPro" id="IPR035965">
    <property type="entry name" value="PAS-like_dom_sf"/>
</dbReference>
<dbReference type="Proteomes" id="UP001595476">
    <property type="component" value="Unassembled WGS sequence"/>
</dbReference>
<dbReference type="EC" id="2.7.7.65" evidence="2"/>
<dbReference type="SMART" id="SM00267">
    <property type="entry name" value="GGDEF"/>
    <property type="match status" value="1"/>
</dbReference>
<keyword evidence="3" id="KW-1185">Reference proteome</keyword>
<dbReference type="SUPFAM" id="SSF55785">
    <property type="entry name" value="PYP-like sensor domain (PAS domain)"/>
    <property type="match status" value="1"/>
</dbReference>
<dbReference type="InterPro" id="IPR043128">
    <property type="entry name" value="Rev_trsase/Diguanyl_cyclase"/>
</dbReference>
<keyword evidence="2" id="KW-0808">Transferase</keyword>
<dbReference type="SUPFAM" id="SSF55073">
    <property type="entry name" value="Nucleotide cyclase"/>
    <property type="match status" value="1"/>
</dbReference>
<accession>A0ABV7HBN9</accession>
<keyword evidence="2" id="KW-0548">Nucleotidyltransferase</keyword>
<dbReference type="PROSITE" id="PS50887">
    <property type="entry name" value="GGDEF"/>
    <property type="match status" value="1"/>
</dbReference>
<dbReference type="InterPro" id="IPR052155">
    <property type="entry name" value="Biofilm_reg_signaling"/>
</dbReference>
<dbReference type="PANTHER" id="PTHR44757:SF2">
    <property type="entry name" value="BIOFILM ARCHITECTURE MAINTENANCE PROTEIN MBAA"/>
    <property type="match status" value="1"/>
</dbReference>
<dbReference type="CDD" id="cd01949">
    <property type="entry name" value="GGDEF"/>
    <property type="match status" value="1"/>
</dbReference>
<evidence type="ECO:0000259" key="1">
    <source>
        <dbReference type="PROSITE" id="PS50887"/>
    </source>
</evidence>
<dbReference type="InterPro" id="IPR000160">
    <property type="entry name" value="GGDEF_dom"/>
</dbReference>
<proteinExistence type="predicted"/>
<sequence length="311" mass="35554">MSFHDTPNNKLGGSLLDNDTVTALLTIFDSVKDHLSILGRDYCYRQVNSAYERAFATTRENIIGKSVSEVFGDEVFASIIKPKLDECFSGEEVVYRQDFKFPGYTSKRFMEVRYHPIFSKELNQEEQVIAVVVSSHDITLMKRTTDQLNDLARVDALTGLPNRRAVDEGIERFEANYHRSGIEFTLLFIDLDDFKLINDLHGHKIGDEVLHVLGERFRRCFRKDELIGRYGGDEFISIIPNSMSEIELERFKQRLAMDIERPVNVMGHIIKPRVSIGAAVVPKDGVNMDVILRQADQAMYAHKTSKARDVM</sequence>
<evidence type="ECO:0000313" key="3">
    <source>
        <dbReference type="Proteomes" id="UP001595476"/>
    </source>
</evidence>
<dbReference type="EMBL" id="JBHRSZ010000002">
    <property type="protein sequence ID" value="MFC3149815.1"/>
    <property type="molecule type" value="Genomic_DNA"/>
</dbReference>
<dbReference type="Pfam" id="PF00990">
    <property type="entry name" value="GGDEF"/>
    <property type="match status" value="1"/>
</dbReference>
<dbReference type="NCBIfam" id="TIGR00254">
    <property type="entry name" value="GGDEF"/>
    <property type="match status" value="1"/>
</dbReference>
<dbReference type="GO" id="GO:0052621">
    <property type="term" value="F:diguanylate cyclase activity"/>
    <property type="evidence" value="ECO:0007669"/>
    <property type="project" value="UniProtKB-EC"/>
</dbReference>
<dbReference type="InterPro" id="IPR029787">
    <property type="entry name" value="Nucleotide_cyclase"/>
</dbReference>
<dbReference type="Gene3D" id="3.30.70.270">
    <property type="match status" value="1"/>
</dbReference>
<organism evidence="2 3">
    <name type="scientific">Litoribrevibacter euphylliae</name>
    <dbReference type="NCBI Taxonomy" id="1834034"/>
    <lineage>
        <taxon>Bacteria</taxon>
        <taxon>Pseudomonadati</taxon>
        <taxon>Pseudomonadota</taxon>
        <taxon>Gammaproteobacteria</taxon>
        <taxon>Oceanospirillales</taxon>
        <taxon>Oceanospirillaceae</taxon>
        <taxon>Litoribrevibacter</taxon>
    </lineage>
</organism>
<dbReference type="InterPro" id="IPR013656">
    <property type="entry name" value="PAS_4"/>
</dbReference>
<reference evidence="3" key="1">
    <citation type="journal article" date="2019" name="Int. J. Syst. Evol. Microbiol.">
        <title>The Global Catalogue of Microorganisms (GCM) 10K type strain sequencing project: providing services to taxonomists for standard genome sequencing and annotation.</title>
        <authorList>
            <consortium name="The Broad Institute Genomics Platform"/>
            <consortium name="The Broad Institute Genome Sequencing Center for Infectious Disease"/>
            <person name="Wu L."/>
            <person name="Ma J."/>
        </authorList>
    </citation>
    <scope>NUCLEOTIDE SEQUENCE [LARGE SCALE GENOMIC DNA]</scope>
    <source>
        <strain evidence="3">KCTC 52438</strain>
    </source>
</reference>
<dbReference type="NCBIfam" id="TIGR00229">
    <property type="entry name" value="sensory_box"/>
    <property type="match status" value="1"/>
</dbReference>
<dbReference type="Pfam" id="PF08448">
    <property type="entry name" value="PAS_4"/>
    <property type="match status" value="1"/>
</dbReference>
<protein>
    <submittedName>
        <fullName evidence="2">Diguanylate cyclase domain-containing protein</fullName>
        <ecNumber evidence="2">2.7.7.65</ecNumber>
    </submittedName>
</protein>
<comment type="caution">
    <text evidence="2">The sequence shown here is derived from an EMBL/GenBank/DDBJ whole genome shotgun (WGS) entry which is preliminary data.</text>
</comment>
<gene>
    <name evidence="2" type="ORF">ACFOEK_02110</name>
</gene>
<feature type="domain" description="GGDEF" evidence="1">
    <location>
        <begin position="182"/>
        <end position="311"/>
    </location>
</feature>
<name>A0ABV7HBN9_9GAMM</name>
<dbReference type="Gene3D" id="3.30.450.20">
    <property type="entry name" value="PAS domain"/>
    <property type="match status" value="1"/>
</dbReference>
<dbReference type="PANTHER" id="PTHR44757">
    <property type="entry name" value="DIGUANYLATE CYCLASE DGCP"/>
    <property type="match status" value="1"/>
</dbReference>
<evidence type="ECO:0000313" key="2">
    <source>
        <dbReference type="EMBL" id="MFC3149815.1"/>
    </source>
</evidence>
<dbReference type="InterPro" id="IPR000014">
    <property type="entry name" value="PAS"/>
</dbReference>